<dbReference type="Pfam" id="PF01032">
    <property type="entry name" value="FecCD"/>
    <property type="match status" value="1"/>
</dbReference>
<evidence type="ECO:0000256" key="1">
    <source>
        <dbReference type="ARBA" id="ARBA00004651"/>
    </source>
</evidence>
<keyword evidence="4" id="KW-1003">Cell membrane</keyword>
<dbReference type="InterPro" id="IPR037294">
    <property type="entry name" value="ABC_BtuC-like"/>
</dbReference>
<dbReference type="PANTHER" id="PTHR30472">
    <property type="entry name" value="FERRIC ENTEROBACTIN TRANSPORT SYSTEM PERMEASE PROTEIN"/>
    <property type="match status" value="1"/>
</dbReference>
<dbReference type="SUPFAM" id="SSF81345">
    <property type="entry name" value="ABC transporter involved in vitamin B12 uptake, BtuC"/>
    <property type="match status" value="1"/>
</dbReference>
<evidence type="ECO:0000256" key="6">
    <source>
        <dbReference type="ARBA" id="ARBA00022989"/>
    </source>
</evidence>
<keyword evidence="6 8" id="KW-1133">Transmembrane helix</keyword>
<dbReference type="Gene3D" id="1.10.3470.10">
    <property type="entry name" value="ABC transporter involved in vitamin B12 uptake, BtuC"/>
    <property type="match status" value="1"/>
</dbReference>
<evidence type="ECO:0000256" key="7">
    <source>
        <dbReference type="ARBA" id="ARBA00023136"/>
    </source>
</evidence>
<feature type="transmembrane region" description="Helical" evidence="8">
    <location>
        <begin position="124"/>
        <end position="144"/>
    </location>
</feature>
<keyword evidence="5 8" id="KW-0812">Transmembrane</keyword>
<dbReference type="PANTHER" id="PTHR30472:SF70">
    <property type="entry name" value="MOLYBDATE IMPORT SYSTEM PERMEASE PROTEIN MOLB"/>
    <property type="match status" value="1"/>
</dbReference>
<reference evidence="9" key="1">
    <citation type="submission" date="2023-11" db="EMBL/GenBank/DDBJ databases">
        <title>Completed genome sequence of Mycoplasma equirhinis type strain M432/72.</title>
        <authorList>
            <person name="Spergser J."/>
        </authorList>
    </citation>
    <scope>NUCLEOTIDE SEQUENCE [LARGE SCALE GENOMIC DNA]</scope>
    <source>
        <strain evidence="9">M432/72</strain>
    </source>
</reference>
<keyword evidence="10" id="KW-1185">Reference proteome</keyword>
<evidence type="ECO:0000256" key="2">
    <source>
        <dbReference type="ARBA" id="ARBA00007935"/>
    </source>
</evidence>
<feature type="transmembrane region" description="Helical" evidence="8">
    <location>
        <begin position="97"/>
        <end position="118"/>
    </location>
</feature>
<dbReference type="Proteomes" id="UP001303601">
    <property type="component" value="Chromosome"/>
</dbReference>
<comment type="subcellular location">
    <subcellularLocation>
        <location evidence="1">Cell membrane</location>
        <topology evidence="1">Multi-pass membrane protein</topology>
    </subcellularLocation>
</comment>
<dbReference type="InterPro" id="IPR000522">
    <property type="entry name" value="ABC_transptr_permease_BtuC"/>
</dbReference>
<name>A0ABZ0PBL1_9BACT</name>
<dbReference type="CDD" id="cd06550">
    <property type="entry name" value="TM_ABC_iron-siderophores_like"/>
    <property type="match status" value="1"/>
</dbReference>
<accession>A0ABZ0PBL1</accession>
<sequence>MAIQNKKINSSILWFSFGVIFTIFIFFLGLMVGRFNIPIQIFFKILLGYKEEYTNYYNTIVLIRLPRTLIALLVGISLTLAGIIYQQLFNNNLVSPSILGVSNGASVGAALCIFAGLSGIYGNIIISIAAFAFGILSMILTILLSKLFKSNKGSVSLILAGIIVSGFMTSLISIIKTISDVESTLPSIVFWTMGSFSKTNMTQFWILFFIVVPCFITLIILRWRISLIGLGKIQAQSKGLNYNFYKFFIIIIGSILVSASVATSGSIAWVGLVIPNLLKIIFKADIKKSIVFAIPFGGSFMIIVDILSRSFTSLEIPISGITGIICLLIMIGIFLINIRKGQTND</sequence>
<gene>
    <name evidence="9" type="ORF">R9B83_01260</name>
</gene>
<feature type="transmembrane region" description="Helical" evidence="8">
    <location>
        <begin position="289"/>
        <end position="308"/>
    </location>
</feature>
<evidence type="ECO:0000313" key="9">
    <source>
        <dbReference type="EMBL" id="WPB54181.1"/>
    </source>
</evidence>
<keyword evidence="3" id="KW-0813">Transport</keyword>
<evidence type="ECO:0000256" key="5">
    <source>
        <dbReference type="ARBA" id="ARBA00022692"/>
    </source>
</evidence>
<feature type="transmembrane region" description="Helical" evidence="8">
    <location>
        <begin position="204"/>
        <end position="223"/>
    </location>
</feature>
<feature type="transmembrane region" description="Helical" evidence="8">
    <location>
        <begin position="244"/>
        <end position="261"/>
    </location>
</feature>
<feature type="transmembrane region" description="Helical" evidence="8">
    <location>
        <begin position="314"/>
        <end position="336"/>
    </location>
</feature>
<protein>
    <submittedName>
        <fullName evidence="9">Iron ABC transporter permease</fullName>
    </submittedName>
</protein>
<feature type="transmembrane region" description="Helical" evidence="8">
    <location>
        <begin position="156"/>
        <end position="175"/>
    </location>
</feature>
<dbReference type="EMBL" id="CP137845">
    <property type="protein sequence ID" value="WPB54181.1"/>
    <property type="molecule type" value="Genomic_DNA"/>
</dbReference>
<proteinExistence type="inferred from homology"/>
<evidence type="ECO:0000256" key="8">
    <source>
        <dbReference type="SAM" id="Phobius"/>
    </source>
</evidence>
<feature type="transmembrane region" description="Helical" evidence="8">
    <location>
        <begin position="267"/>
        <end position="282"/>
    </location>
</feature>
<evidence type="ECO:0000313" key="10">
    <source>
        <dbReference type="Proteomes" id="UP001303601"/>
    </source>
</evidence>
<dbReference type="RefSeq" id="WP_140031685.1">
    <property type="nucleotide sequence ID" value="NZ_CP137845.1"/>
</dbReference>
<keyword evidence="7 8" id="KW-0472">Membrane</keyword>
<comment type="similarity">
    <text evidence="2">Belongs to the binding-protein-dependent transport system permease family. FecCD subfamily.</text>
</comment>
<evidence type="ECO:0000256" key="4">
    <source>
        <dbReference type="ARBA" id="ARBA00022475"/>
    </source>
</evidence>
<evidence type="ECO:0000256" key="3">
    <source>
        <dbReference type="ARBA" id="ARBA00022448"/>
    </source>
</evidence>
<dbReference type="GeneID" id="94493497"/>
<organism evidence="9 10">
    <name type="scientific">Metamycoplasma equirhinis</name>
    <dbReference type="NCBI Taxonomy" id="92402"/>
    <lineage>
        <taxon>Bacteria</taxon>
        <taxon>Bacillati</taxon>
        <taxon>Mycoplasmatota</taxon>
        <taxon>Mycoplasmoidales</taxon>
        <taxon>Metamycoplasmataceae</taxon>
        <taxon>Metamycoplasma</taxon>
    </lineage>
</organism>
<feature type="transmembrane region" description="Helical" evidence="8">
    <location>
        <begin position="12"/>
        <end position="32"/>
    </location>
</feature>
<feature type="transmembrane region" description="Helical" evidence="8">
    <location>
        <begin position="65"/>
        <end position="85"/>
    </location>
</feature>